<name>A0AA36G2S7_9BILA</name>
<feature type="non-terminal residue" evidence="2">
    <location>
        <position position="164"/>
    </location>
</feature>
<evidence type="ECO:0000313" key="3">
    <source>
        <dbReference type="Proteomes" id="UP001177023"/>
    </source>
</evidence>
<evidence type="ECO:0000313" key="2">
    <source>
        <dbReference type="EMBL" id="CAJ0576615.1"/>
    </source>
</evidence>
<dbReference type="InterPro" id="IPR019180">
    <property type="entry name" value="Oxidoreductase-like_N"/>
</dbReference>
<proteinExistence type="predicted"/>
<dbReference type="Pfam" id="PF09791">
    <property type="entry name" value="Oxidored-like"/>
    <property type="match status" value="1"/>
</dbReference>
<sequence length="164" mass="18902">MYGHEKPEEKLVRMVRKYFASNPEEKKRQNDEPEDPRPQDCCGLSCNPCIFDLHQQDIVHWAKECARSIDTDTGKTLFEDIMGVEEEKHGEREAFSRDEYHPLNIIAVESLNACTKLFRFKVDVGRINLPLGCHLIASRQPGTIYSYLPACNNIQIRTVKSVHL</sequence>
<comment type="caution">
    <text evidence="2">The sequence shown here is derived from an EMBL/GenBank/DDBJ whole genome shotgun (WGS) entry which is preliminary data.</text>
</comment>
<keyword evidence="3" id="KW-1185">Reference proteome</keyword>
<dbReference type="AlphaFoldDB" id="A0AA36G2S7"/>
<dbReference type="Proteomes" id="UP001177023">
    <property type="component" value="Unassembled WGS sequence"/>
</dbReference>
<accession>A0AA36G2S7</accession>
<dbReference type="EMBL" id="CATQJA010002644">
    <property type="protein sequence ID" value="CAJ0576615.1"/>
    <property type="molecule type" value="Genomic_DNA"/>
</dbReference>
<protein>
    <recommendedName>
        <fullName evidence="1">Oxidoreductase-like domain-containing protein</fullName>
    </recommendedName>
</protein>
<reference evidence="2" key="1">
    <citation type="submission" date="2023-06" db="EMBL/GenBank/DDBJ databases">
        <authorList>
            <person name="Delattre M."/>
        </authorList>
    </citation>
    <scope>NUCLEOTIDE SEQUENCE</scope>
    <source>
        <strain evidence="2">AF72</strain>
    </source>
</reference>
<gene>
    <name evidence="2" type="ORF">MSPICULIGERA_LOCUS14905</name>
</gene>
<feature type="domain" description="Oxidoreductase-like" evidence="1">
    <location>
        <begin position="32"/>
        <end position="66"/>
    </location>
</feature>
<evidence type="ECO:0000259" key="1">
    <source>
        <dbReference type="Pfam" id="PF09791"/>
    </source>
</evidence>
<organism evidence="2 3">
    <name type="scientific">Mesorhabditis spiculigera</name>
    <dbReference type="NCBI Taxonomy" id="96644"/>
    <lineage>
        <taxon>Eukaryota</taxon>
        <taxon>Metazoa</taxon>
        <taxon>Ecdysozoa</taxon>
        <taxon>Nematoda</taxon>
        <taxon>Chromadorea</taxon>
        <taxon>Rhabditida</taxon>
        <taxon>Rhabditina</taxon>
        <taxon>Rhabditomorpha</taxon>
        <taxon>Rhabditoidea</taxon>
        <taxon>Rhabditidae</taxon>
        <taxon>Mesorhabditinae</taxon>
        <taxon>Mesorhabditis</taxon>
    </lineage>
</organism>